<dbReference type="GO" id="GO:0005576">
    <property type="term" value="C:extracellular region"/>
    <property type="evidence" value="ECO:0007669"/>
    <property type="project" value="TreeGrafter"/>
</dbReference>
<protein>
    <recommendedName>
        <fullName evidence="3">Granulins domain-containing protein</fullName>
    </recommendedName>
</protein>
<dbReference type="STRING" id="51511.ENSCSAVP00000002689"/>
<reference evidence="1" key="3">
    <citation type="submission" date="2025-09" db="UniProtKB">
        <authorList>
            <consortium name="Ensembl"/>
        </authorList>
    </citation>
    <scope>IDENTIFICATION</scope>
</reference>
<evidence type="ECO:0000313" key="1">
    <source>
        <dbReference type="Ensembl" id="ENSCSAVP00000002689.1"/>
    </source>
</evidence>
<evidence type="ECO:0008006" key="3">
    <source>
        <dbReference type="Google" id="ProtNLM"/>
    </source>
</evidence>
<evidence type="ECO:0000313" key="2">
    <source>
        <dbReference type="Proteomes" id="UP000007875"/>
    </source>
</evidence>
<dbReference type="InterPro" id="IPR039036">
    <property type="entry name" value="Granulin_fam"/>
</dbReference>
<dbReference type="PANTHER" id="PTHR12274:SF7">
    <property type="entry name" value="GRANULINS"/>
    <property type="match status" value="1"/>
</dbReference>
<keyword evidence="2" id="KW-1185">Reference proteome</keyword>
<reference evidence="2" key="1">
    <citation type="submission" date="2003-08" db="EMBL/GenBank/DDBJ databases">
        <authorList>
            <person name="Birren B."/>
            <person name="Nusbaum C."/>
            <person name="Abebe A."/>
            <person name="Abouelleil A."/>
            <person name="Adekoya E."/>
            <person name="Ait-zahra M."/>
            <person name="Allen N."/>
            <person name="Allen T."/>
            <person name="An P."/>
            <person name="Anderson M."/>
            <person name="Anderson S."/>
            <person name="Arachchi H."/>
            <person name="Armbruster J."/>
            <person name="Bachantsang P."/>
            <person name="Baldwin J."/>
            <person name="Barry A."/>
            <person name="Bayul T."/>
            <person name="Blitshsteyn B."/>
            <person name="Bloom T."/>
            <person name="Blye J."/>
            <person name="Boguslavskiy L."/>
            <person name="Borowsky M."/>
            <person name="Boukhgalter B."/>
            <person name="Brunache A."/>
            <person name="Butler J."/>
            <person name="Calixte N."/>
            <person name="Calvo S."/>
            <person name="Camarata J."/>
            <person name="Campo K."/>
            <person name="Chang J."/>
            <person name="Cheshatsang Y."/>
            <person name="Citroen M."/>
            <person name="Collymore A."/>
            <person name="Considine T."/>
            <person name="Cook A."/>
            <person name="Cooke P."/>
            <person name="Corum B."/>
            <person name="Cuomo C."/>
            <person name="David R."/>
            <person name="Dawoe T."/>
            <person name="Degray S."/>
            <person name="Dodge S."/>
            <person name="Dooley K."/>
            <person name="Dorje P."/>
            <person name="Dorjee K."/>
            <person name="Dorris L."/>
            <person name="Duffey N."/>
            <person name="Dupes A."/>
            <person name="Elkins T."/>
            <person name="Engels R."/>
            <person name="Erickson J."/>
            <person name="Farina A."/>
            <person name="Faro S."/>
            <person name="Ferreira P."/>
            <person name="Fischer H."/>
            <person name="Fitzgerald M."/>
            <person name="Foley K."/>
            <person name="Gage D."/>
            <person name="Galagan J."/>
            <person name="Gearin G."/>
            <person name="Gnerre S."/>
            <person name="Gnirke A."/>
            <person name="Goyette A."/>
            <person name="Graham J."/>
            <person name="Grandbois E."/>
            <person name="Gyaltsen K."/>
            <person name="Hafez N."/>
            <person name="Hagopian D."/>
            <person name="Hagos B."/>
            <person name="Hall J."/>
            <person name="Hatcher B."/>
            <person name="Heller A."/>
            <person name="Higgins H."/>
            <person name="Honan T."/>
            <person name="Horn A."/>
            <person name="Houde N."/>
            <person name="Hughes L."/>
            <person name="Hulme W."/>
            <person name="Husby E."/>
            <person name="Iliev I."/>
            <person name="Jaffe D."/>
            <person name="Jones C."/>
            <person name="Kamal M."/>
            <person name="Kamat A."/>
            <person name="Kamvysselis M."/>
            <person name="Karlsson E."/>
            <person name="Kells C."/>
            <person name="Kieu A."/>
            <person name="Kisner P."/>
            <person name="Kodira C."/>
            <person name="Kulbokas E."/>
            <person name="Labutti K."/>
            <person name="Lama D."/>
            <person name="Landers T."/>
            <person name="Leger J."/>
            <person name="Levine S."/>
            <person name="Lewis D."/>
            <person name="Lewis T."/>
            <person name="Lindblad-toh K."/>
            <person name="Liu X."/>
            <person name="Lokyitsang T."/>
            <person name="Lokyitsang Y."/>
            <person name="Lucien O."/>
            <person name="Lui A."/>
            <person name="Ma L.J."/>
            <person name="Mabbitt R."/>
            <person name="Macdonald J."/>
            <person name="Maclean C."/>
            <person name="Major J."/>
            <person name="Manning J."/>
            <person name="Marabella R."/>
            <person name="Maru K."/>
            <person name="Matthews C."/>
            <person name="Mauceli E."/>
            <person name="Mccarthy M."/>
            <person name="Mcdonough S."/>
            <person name="Mcghee T."/>
            <person name="Meldrim J."/>
            <person name="Meneus L."/>
            <person name="Mesirov J."/>
            <person name="Mihalev A."/>
            <person name="Mihova T."/>
            <person name="Mikkelsen T."/>
            <person name="Mlenga V."/>
            <person name="Moru K."/>
            <person name="Mozes J."/>
            <person name="Mulrain L."/>
            <person name="Munson G."/>
            <person name="Naylor J."/>
            <person name="Newes C."/>
            <person name="Nguyen C."/>
            <person name="Nguyen N."/>
            <person name="Nguyen T."/>
            <person name="Nicol R."/>
            <person name="Nielsen C."/>
            <person name="Nizzari M."/>
            <person name="Norbu C."/>
            <person name="Norbu N."/>
            <person name="O'donnell P."/>
            <person name="Okoawo O."/>
            <person name="O'leary S."/>
            <person name="Omotosho B."/>
            <person name="O'neill K."/>
            <person name="Osman S."/>
            <person name="Parker S."/>
            <person name="Perrin D."/>
            <person name="Phunkhang P."/>
            <person name="Piqani B."/>
            <person name="Purcell S."/>
            <person name="Rachupka T."/>
            <person name="Ramasamy U."/>
            <person name="Rameau R."/>
            <person name="Ray V."/>
            <person name="Raymond C."/>
            <person name="Retta R."/>
            <person name="Richardson S."/>
            <person name="Rise C."/>
            <person name="Rodriguez J."/>
            <person name="Rogers J."/>
            <person name="Rogov P."/>
            <person name="Rutman M."/>
            <person name="Schupbach R."/>
            <person name="Seaman C."/>
            <person name="Settipalli S."/>
            <person name="Sharpe T."/>
            <person name="Sheridan J."/>
            <person name="Sherpa N."/>
            <person name="Shi J."/>
            <person name="Smirnov S."/>
            <person name="Smith C."/>
            <person name="Sougnez C."/>
            <person name="Spencer B."/>
            <person name="Stalker J."/>
            <person name="Stange-thomann N."/>
            <person name="Stavropoulos S."/>
            <person name="Stetson K."/>
            <person name="Stone C."/>
            <person name="Stone S."/>
            <person name="Stubbs M."/>
            <person name="Talamas J."/>
            <person name="Tchuinga P."/>
            <person name="Tenzing P."/>
            <person name="Tesfaye S."/>
            <person name="Theodore J."/>
            <person name="Thoulutsang Y."/>
            <person name="Topham K."/>
            <person name="Towey S."/>
            <person name="Tsamla T."/>
            <person name="Tsomo N."/>
            <person name="Vallee D."/>
            <person name="Vassiliev H."/>
            <person name="Venkataraman V."/>
            <person name="Vinson J."/>
            <person name="Vo A."/>
            <person name="Wade C."/>
            <person name="Wang S."/>
            <person name="Wangchuk T."/>
            <person name="Wangdi T."/>
            <person name="Whittaker C."/>
            <person name="Wilkinson J."/>
            <person name="Wu Y."/>
            <person name="Wyman D."/>
            <person name="Yadav S."/>
            <person name="Yang S."/>
            <person name="Yang X."/>
            <person name="Yeager S."/>
            <person name="Yee E."/>
            <person name="Young G."/>
            <person name="Zainoun J."/>
            <person name="Zembeck L."/>
            <person name="Zimmer A."/>
            <person name="Zody M."/>
            <person name="Lander E."/>
        </authorList>
    </citation>
    <scope>NUCLEOTIDE SEQUENCE [LARGE SCALE GENOMIC DNA]</scope>
</reference>
<sequence length="105" mass="11280">MPCDPTHSCPTGNTCCPDLSGHWACCPQGHMCMFGKCVSMSDSTSIPSNTENTDALVKVPASLVPSSASSDSQEITSVRCNRTHYCPTGNTCCRHRYGQWACCPM</sequence>
<dbReference type="Proteomes" id="UP000007875">
    <property type="component" value="Unassembled WGS sequence"/>
</dbReference>
<dbReference type="PANTHER" id="PTHR12274">
    <property type="entry name" value="GRANULIN"/>
    <property type="match status" value="1"/>
</dbReference>
<accession>H2YBJ1</accession>
<dbReference type="Ensembl" id="ENSCSAVT00000002731.1">
    <property type="protein sequence ID" value="ENSCSAVP00000002689.1"/>
    <property type="gene ID" value="ENSCSAVG00000001589.1"/>
</dbReference>
<proteinExistence type="predicted"/>
<dbReference type="SUPFAM" id="SSF57277">
    <property type="entry name" value="Granulin repeat"/>
    <property type="match status" value="2"/>
</dbReference>
<dbReference type="Gene3D" id="2.10.25.160">
    <property type="entry name" value="Granulin"/>
    <property type="match status" value="1"/>
</dbReference>
<reference evidence="1" key="2">
    <citation type="submission" date="2025-08" db="UniProtKB">
        <authorList>
            <consortium name="Ensembl"/>
        </authorList>
    </citation>
    <scope>IDENTIFICATION</scope>
</reference>
<organism evidence="1 2">
    <name type="scientific">Ciona savignyi</name>
    <name type="common">Pacific transparent sea squirt</name>
    <dbReference type="NCBI Taxonomy" id="51511"/>
    <lineage>
        <taxon>Eukaryota</taxon>
        <taxon>Metazoa</taxon>
        <taxon>Chordata</taxon>
        <taxon>Tunicata</taxon>
        <taxon>Ascidiacea</taxon>
        <taxon>Phlebobranchia</taxon>
        <taxon>Cionidae</taxon>
        <taxon>Ciona</taxon>
    </lineage>
</organism>
<dbReference type="InterPro" id="IPR037277">
    <property type="entry name" value="Granulin_sf"/>
</dbReference>
<dbReference type="AlphaFoldDB" id="H2YBJ1"/>
<name>H2YBJ1_CIOSA</name>
<dbReference type="HOGENOM" id="CLU_2242550_0_0_1"/>
<dbReference type="InParanoid" id="H2YBJ1"/>